<feature type="compositionally biased region" description="Polar residues" evidence="1">
    <location>
        <begin position="265"/>
        <end position="278"/>
    </location>
</feature>
<evidence type="ECO:0000259" key="2">
    <source>
        <dbReference type="PROSITE" id="PS50090"/>
    </source>
</evidence>
<feature type="region of interest" description="Disordered" evidence="1">
    <location>
        <begin position="265"/>
        <end position="333"/>
    </location>
</feature>
<feature type="region of interest" description="Disordered" evidence="1">
    <location>
        <begin position="22"/>
        <end position="49"/>
    </location>
</feature>
<proteinExistence type="predicted"/>
<gene>
    <name evidence="3" type="ORF">NLU13_2599</name>
</gene>
<dbReference type="Proteomes" id="UP001175261">
    <property type="component" value="Unassembled WGS sequence"/>
</dbReference>
<evidence type="ECO:0000313" key="4">
    <source>
        <dbReference type="Proteomes" id="UP001175261"/>
    </source>
</evidence>
<organism evidence="3 4">
    <name type="scientific">Sarocladium strictum</name>
    <name type="common">Black bundle disease fungus</name>
    <name type="synonym">Acremonium strictum</name>
    <dbReference type="NCBI Taxonomy" id="5046"/>
    <lineage>
        <taxon>Eukaryota</taxon>
        <taxon>Fungi</taxon>
        <taxon>Dikarya</taxon>
        <taxon>Ascomycota</taxon>
        <taxon>Pezizomycotina</taxon>
        <taxon>Sordariomycetes</taxon>
        <taxon>Hypocreomycetidae</taxon>
        <taxon>Hypocreales</taxon>
        <taxon>Sarocladiaceae</taxon>
        <taxon>Sarocladium</taxon>
    </lineage>
</organism>
<feature type="region of interest" description="Disordered" evidence="1">
    <location>
        <begin position="467"/>
        <end position="489"/>
    </location>
</feature>
<sequence length="489" mass="54628">MASHEWLFEDVINVEELDDKSINDFNGSHEEESCSPSSPGVMEPDKSRALNSYQSNIITTDPNTSPESLREYDLGSGFGEEPSLFMLPPSFHDIYQPPWSPLNINHGVNAGRPRTTPDFVADESRLDLDSFTTSTPAPETPHDVSRWTLDFDTPASSPPYNASKTDPSLYSISNQGLNPSLTFGSLGNALDGFSDITLPPWNIGTGSLHPIETSFNLNLLASNPTAPSPLPGPSSYTSPNSGTELPYARRNRAWTTNYGPCVSPSQIINSQTAPSSGSLPMPNQGWWPAPDPRLPEQKNPQQPHVQPLKDHFKEVGTPGDREEEDSLSPLSGDADGYQSLLQYARKNWSNVGALDQVARDTALLEMREWGLSYKDIKRIGNFPDALPTLRGRHRILTKPSQDRVRRPPWRPEDEELLRQAVRAQLAKARGRRTQRIIWKEVADHVNQHGSSYKFSYVTCSQKWQQMTRDSQRQDARRGRHIRGRGAFYG</sequence>
<dbReference type="PROSITE" id="PS50090">
    <property type="entry name" value="MYB_LIKE"/>
    <property type="match status" value="1"/>
</dbReference>
<evidence type="ECO:0000313" key="3">
    <source>
        <dbReference type="EMBL" id="KAK0389022.1"/>
    </source>
</evidence>
<dbReference type="AlphaFoldDB" id="A0AA39GN49"/>
<keyword evidence="4" id="KW-1185">Reference proteome</keyword>
<reference evidence="3" key="1">
    <citation type="submission" date="2022-10" db="EMBL/GenBank/DDBJ databases">
        <title>Determination and structural analysis of whole genome sequence of Sarocladium strictum F4-1.</title>
        <authorList>
            <person name="Hu L."/>
            <person name="Jiang Y."/>
        </authorList>
    </citation>
    <scope>NUCLEOTIDE SEQUENCE</scope>
    <source>
        <strain evidence="3">F4-1</strain>
    </source>
</reference>
<protein>
    <recommendedName>
        <fullName evidence="2">Myb-like domain-containing protein</fullName>
    </recommendedName>
</protein>
<name>A0AA39GN49_SARSR</name>
<dbReference type="InterPro" id="IPR001005">
    <property type="entry name" value="SANT/Myb"/>
</dbReference>
<dbReference type="EMBL" id="JAPDFR010000002">
    <property type="protein sequence ID" value="KAK0389022.1"/>
    <property type="molecule type" value="Genomic_DNA"/>
</dbReference>
<evidence type="ECO:0000256" key="1">
    <source>
        <dbReference type="SAM" id="MobiDB-lite"/>
    </source>
</evidence>
<feature type="compositionally biased region" description="Basic and acidic residues" evidence="1">
    <location>
        <begin position="22"/>
        <end position="32"/>
    </location>
</feature>
<feature type="domain" description="Myb-like" evidence="2">
    <location>
        <begin position="401"/>
        <end position="467"/>
    </location>
</feature>
<accession>A0AA39GN49</accession>
<comment type="caution">
    <text evidence="3">The sequence shown here is derived from an EMBL/GenBank/DDBJ whole genome shotgun (WGS) entry which is preliminary data.</text>
</comment>